<keyword evidence="1" id="KW-1133">Transmembrane helix</keyword>
<dbReference type="EMBL" id="FMTS01000002">
    <property type="protein sequence ID" value="SCW56371.1"/>
    <property type="molecule type" value="Genomic_DNA"/>
</dbReference>
<name>A0A1G4RIA8_9CAUL</name>
<keyword evidence="3" id="KW-1185">Reference proteome</keyword>
<keyword evidence="1" id="KW-0812">Transmembrane</keyword>
<dbReference type="STRING" id="260084.SAMN02927928_1941"/>
<dbReference type="InterPro" id="IPR010664">
    <property type="entry name" value="LipoPS_assembly_LptC-rel"/>
</dbReference>
<dbReference type="Pfam" id="PF06835">
    <property type="entry name" value="LptC"/>
    <property type="match status" value="1"/>
</dbReference>
<reference evidence="3" key="1">
    <citation type="submission" date="2016-10" db="EMBL/GenBank/DDBJ databases">
        <authorList>
            <person name="Varghese N."/>
            <person name="Submissions S."/>
        </authorList>
    </citation>
    <scope>NUCLEOTIDE SEQUENCE [LARGE SCALE GENOMIC DNA]</scope>
    <source>
        <strain evidence="3">CGMCC 1.3431</strain>
    </source>
</reference>
<feature type="transmembrane region" description="Helical" evidence="1">
    <location>
        <begin position="48"/>
        <end position="70"/>
    </location>
</feature>
<sequence>MTLTELNAPLQPLGIAAPIDIEAEAADRRVRLAQQVAAVRRRSRLIHLLRRLLPGLIIALGLFNVGWIVAQTIINSMNVYNGNLNEIRYTNPRYYGQGSNGDRYTISGLEAVRKGMNATTISLKAPSMEFKSSDVENPTRVSAANGVFDQTTNKFTLTGHVVIAAGGSDFVLRTEQAVVDMDKSIVYGDKHVDGNGSAGHIVGESFLVSDNGHSLDIKGRGDTKAWATITEQ</sequence>
<proteinExistence type="predicted"/>
<evidence type="ECO:0000313" key="3">
    <source>
        <dbReference type="Proteomes" id="UP000199150"/>
    </source>
</evidence>
<gene>
    <name evidence="2" type="ORF">SAMN02927928_1941</name>
</gene>
<keyword evidence="1" id="KW-0472">Membrane</keyword>
<organism evidence="2 3">
    <name type="scientific">Asticcacaulis taihuensis</name>
    <dbReference type="NCBI Taxonomy" id="260084"/>
    <lineage>
        <taxon>Bacteria</taxon>
        <taxon>Pseudomonadati</taxon>
        <taxon>Pseudomonadota</taxon>
        <taxon>Alphaproteobacteria</taxon>
        <taxon>Caulobacterales</taxon>
        <taxon>Caulobacteraceae</taxon>
        <taxon>Asticcacaulis</taxon>
    </lineage>
</organism>
<dbReference type="OrthoDB" id="7202252at2"/>
<dbReference type="Proteomes" id="UP000199150">
    <property type="component" value="Unassembled WGS sequence"/>
</dbReference>
<evidence type="ECO:0000313" key="2">
    <source>
        <dbReference type="EMBL" id="SCW56371.1"/>
    </source>
</evidence>
<accession>A0A1G4RIA8</accession>
<evidence type="ECO:0000256" key="1">
    <source>
        <dbReference type="SAM" id="Phobius"/>
    </source>
</evidence>
<dbReference type="AlphaFoldDB" id="A0A1G4RIA8"/>
<dbReference type="RefSeq" id="WP_090646971.1">
    <property type="nucleotide sequence ID" value="NZ_CBCRYE010000006.1"/>
</dbReference>
<protein>
    <submittedName>
        <fullName evidence="2">Lipopolysaccharide export system protein LptC</fullName>
    </submittedName>
</protein>
<dbReference type="Gene3D" id="2.60.450.10">
    <property type="entry name" value="Lipopolysaccharide (LPS) transport protein A like domain"/>
    <property type="match status" value="1"/>
</dbReference>